<evidence type="ECO:0000313" key="2">
    <source>
        <dbReference type="EMBL" id="ONF63503.1"/>
    </source>
</evidence>
<dbReference type="EMBL" id="LQMT02000036">
    <property type="protein sequence ID" value="ONF63503.1"/>
    <property type="molecule type" value="Genomic_DNA"/>
</dbReference>
<feature type="region of interest" description="Disordered" evidence="1">
    <location>
        <begin position="108"/>
        <end position="130"/>
    </location>
</feature>
<evidence type="ECO:0000256" key="1">
    <source>
        <dbReference type="SAM" id="MobiDB-lite"/>
    </source>
</evidence>
<sequence length="130" mass="13022">MSMTVGSRRTAAQAVPVLLAAVLTALGLFFALHSGGSASADESRGANATVDSSVSKAVAPVRAAGRLAAEPALLGVHGHGDLPLFGTVPHGPASTTLLRLSELHDEATPASRTANRLAPGDRAPPFPVAV</sequence>
<reference evidence="2 3" key="1">
    <citation type="submission" date="2016-12" db="EMBL/GenBank/DDBJ databases">
        <title>Amycolatopsis keratiniphila subsp. keratiniphila genome sequencing and assembly.</title>
        <authorList>
            <person name="Mayilraj S."/>
            <person name="Kaur N."/>
        </authorList>
    </citation>
    <scope>NUCLEOTIDE SEQUENCE [LARGE SCALE GENOMIC DNA]</scope>
    <source>
        <strain evidence="2 3">DSM 44409</strain>
    </source>
</reference>
<dbReference type="Proteomes" id="UP000076660">
    <property type="component" value="Unassembled WGS sequence"/>
</dbReference>
<organism evidence="2 3">
    <name type="scientific">Amycolatopsis keratiniphila subsp. keratiniphila</name>
    <dbReference type="NCBI Taxonomy" id="227715"/>
    <lineage>
        <taxon>Bacteria</taxon>
        <taxon>Bacillati</taxon>
        <taxon>Actinomycetota</taxon>
        <taxon>Actinomycetes</taxon>
        <taxon>Pseudonocardiales</taxon>
        <taxon>Pseudonocardiaceae</taxon>
        <taxon>Amycolatopsis</taxon>
        <taxon>Amycolatopsis japonica group</taxon>
    </lineage>
</organism>
<accession>A0A1W2LKV5</accession>
<protein>
    <submittedName>
        <fullName evidence="2">Uncharacterized protein</fullName>
    </submittedName>
</protein>
<comment type="caution">
    <text evidence="2">The sequence shown here is derived from an EMBL/GenBank/DDBJ whole genome shotgun (WGS) entry which is preliminary data.</text>
</comment>
<dbReference type="OrthoDB" id="3629317at2"/>
<name>A0A1W2LKV5_9PSEU</name>
<dbReference type="AlphaFoldDB" id="A0A1W2LKV5"/>
<proteinExistence type="predicted"/>
<evidence type="ECO:0000313" key="3">
    <source>
        <dbReference type="Proteomes" id="UP000076660"/>
    </source>
</evidence>
<gene>
    <name evidence="2" type="ORF">AVR91_0233735</name>
</gene>